<dbReference type="STRING" id="418702.BJN45_02140"/>
<dbReference type="Pfam" id="PF00126">
    <property type="entry name" value="HTH_1"/>
    <property type="match status" value="1"/>
</dbReference>
<dbReference type="SUPFAM" id="SSF46785">
    <property type="entry name" value="Winged helix' DNA-binding domain"/>
    <property type="match status" value="1"/>
</dbReference>
<dbReference type="InterPro" id="IPR036388">
    <property type="entry name" value="WH-like_DNA-bd_sf"/>
</dbReference>
<keyword evidence="5" id="KW-0804">Transcription</keyword>
<dbReference type="InterPro" id="IPR000847">
    <property type="entry name" value="LysR_HTH_N"/>
</dbReference>
<dbReference type="Pfam" id="PF03466">
    <property type="entry name" value="LysR_substrate"/>
    <property type="match status" value="1"/>
</dbReference>
<name>A0A1R1ICY7_9RHOO</name>
<dbReference type="Proteomes" id="UP000187526">
    <property type="component" value="Unassembled WGS sequence"/>
</dbReference>
<reference evidence="7 8" key="1">
    <citation type="submission" date="2016-10" db="EMBL/GenBank/DDBJ databases">
        <title>Alkaliphiles isolated from bioreactors.</title>
        <authorList>
            <person name="Salah Z."/>
            <person name="Rout S.P."/>
            <person name="Humphreys P.N."/>
        </authorList>
    </citation>
    <scope>NUCLEOTIDE SEQUENCE [LARGE SCALE GENOMIC DNA]</scope>
    <source>
        <strain evidence="7 8">ZS02</strain>
    </source>
</reference>
<keyword evidence="8" id="KW-1185">Reference proteome</keyword>
<dbReference type="SUPFAM" id="SSF53850">
    <property type="entry name" value="Periplasmic binding protein-like II"/>
    <property type="match status" value="1"/>
</dbReference>
<evidence type="ECO:0000259" key="6">
    <source>
        <dbReference type="PROSITE" id="PS50931"/>
    </source>
</evidence>
<evidence type="ECO:0000256" key="2">
    <source>
        <dbReference type="ARBA" id="ARBA00023015"/>
    </source>
</evidence>
<keyword evidence="2" id="KW-0805">Transcription regulation</keyword>
<evidence type="ECO:0000256" key="4">
    <source>
        <dbReference type="ARBA" id="ARBA00023159"/>
    </source>
</evidence>
<keyword evidence="4" id="KW-0010">Activator</keyword>
<evidence type="ECO:0000313" key="8">
    <source>
        <dbReference type="Proteomes" id="UP000187526"/>
    </source>
</evidence>
<dbReference type="AlphaFoldDB" id="A0A1R1ICY7"/>
<dbReference type="InterPro" id="IPR005119">
    <property type="entry name" value="LysR_subst-bd"/>
</dbReference>
<proteinExistence type="inferred from homology"/>
<dbReference type="EMBL" id="MTHD01000001">
    <property type="protein sequence ID" value="OMG56439.1"/>
    <property type="molecule type" value="Genomic_DNA"/>
</dbReference>
<dbReference type="PANTHER" id="PTHR30293">
    <property type="entry name" value="TRANSCRIPTIONAL REGULATORY PROTEIN NAC-RELATED"/>
    <property type="match status" value="1"/>
</dbReference>
<comment type="similarity">
    <text evidence="1">Belongs to the LysR transcriptional regulatory family.</text>
</comment>
<evidence type="ECO:0000313" key="7">
    <source>
        <dbReference type="EMBL" id="OMG56439.1"/>
    </source>
</evidence>
<feature type="domain" description="HTH lysR-type" evidence="6">
    <location>
        <begin position="4"/>
        <end position="61"/>
    </location>
</feature>
<dbReference type="OrthoDB" id="464481at2"/>
<dbReference type="PROSITE" id="PS50931">
    <property type="entry name" value="HTH_LYSR"/>
    <property type="match status" value="1"/>
</dbReference>
<dbReference type="GO" id="GO:0003700">
    <property type="term" value="F:DNA-binding transcription factor activity"/>
    <property type="evidence" value="ECO:0007669"/>
    <property type="project" value="InterPro"/>
</dbReference>
<dbReference type="GO" id="GO:0003677">
    <property type="term" value="F:DNA binding"/>
    <property type="evidence" value="ECO:0007669"/>
    <property type="project" value="UniProtKB-KW"/>
</dbReference>
<dbReference type="Gene3D" id="3.40.190.290">
    <property type="match status" value="1"/>
</dbReference>
<evidence type="ECO:0000256" key="3">
    <source>
        <dbReference type="ARBA" id="ARBA00023125"/>
    </source>
</evidence>
<protein>
    <submittedName>
        <fullName evidence="7">LysR family transcriptional regulator</fullName>
    </submittedName>
</protein>
<sequence length="302" mass="32989">MNMINYKHLHYFWVVAKEGSITRAAERLGVAVQTISGQLSLLERQLGKALFNSQGRGLVLSDAGRKALGYADQIFQLGEQLEDALLHSDSETTLRLRAGISDGIPKLLAYRLLSLVTAMPGDVRLICDEGEFENLLAELALHRLDVVLTDRAAPIGGNLKVFSSRLGEFPTALFAAPALAERYSQDFPASLNNAPMLLPTRHNALRGRIDRWLEEQQLHPRIVGEFEDSALLTTFGRGGLGIFPAPLALASQLASEYDARQVGELDGVSEHIYAISNERRIRHPAIEVLCASAPQVAATTAL</sequence>
<evidence type="ECO:0000256" key="1">
    <source>
        <dbReference type="ARBA" id="ARBA00009437"/>
    </source>
</evidence>
<organism evidence="7 8">
    <name type="scientific">Azonexus hydrophilus</name>
    <dbReference type="NCBI Taxonomy" id="418702"/>
    <lineage>
        <taxon>Bacteria</taxon>
        <taxon>Pseudomonadati</taxon>
        <taxon>Pseudomonadota</taxon>
        <taxon>Betaproteobacteria</taxon>
        <taxon>Rhodocyclales</taxon>
        <taxon>Azonexaceae</taxon>
        <taxon>Azonexus</taxon>
    </lineage>
</organism>
<accession>A0A1R1ICY7</accession>
<comment type="caution">
    <text evidence="7">The sequence shown here is derived from an EMBL/GenBank/DDBJ whole genome shotgun (WGS) entry which is preliminary data.</text>
</comment>
<gene>
    <name evidence="7" type="ORF">BJN45_02140</name>
</gene>
<dbReference type="Gene3D" id="1.10.10.10">
    <property type="entry name" value="Winged helix-like DNA-binding domain superfamily/Winged helix DNA-binding domain"/>
    <property type="match status" value="1"/>
</dbReference>
<evidence type="ECO:0000256" key="5">
    <source>
        <dbReference type="ARBA" id="ARBA00023163"/>
    </source>
</evidence>
<dbReference type="PANTHER" id="PTHR30293:SF2">
    <property type="entry name" value="TRANSCRIPTIONAL ACTIVATOR PROTEIN NHAR"/>
    <property type="match status" value="1"/>
</dbReference>
<keyword evidence="3" id="KW-0238">DNA-binding</keyword>
<dbReference type="GO" id="GO:2000142">
    <property type="term" value="P:regulation of DNA-templated transcription initiation"/>
    <property type="evidence" value="ECO:0007669"/>
    <property type="project" value="TreeGrafter"/>
</dbReference>
<dbReference type="InterPro" id="IPR036390">
    <property type="entry name" value="WH_DNA-bd_sf"/>
</dbReference>